<dbReference type="Gene3D" id="3.30.2090.10">
    <property type="entry name" value="Multidrug efflux transporter AcrB TolC docking domain, DN and DC subdomains"/>
    <property type="match status" value="1"/>
</dbReference>
<dbReference type="InterPro" id="IPR027463">
    <property type="entry name" value="AcrB_DN_DC_subdom"/>
</dbReference>
<organism evidence="2">
    <name type="scientific">marine sediment metagenome</name>
    <dbReference type="NCBI Taxonomy" id="412755"/>
    <lineage>
        <taxon>unclassified sequences</taxon>
        <taxon>metagenomes</taxon>
        <taxon>ecological metagenomes</taxon>
    </lineage>
</organism>
<comment type="caution">
    <text evidence="2">The sequence shown here is derived from an EMBL/GenBank/DDBJ whole genome shotgun (WGS) entry which is preliminary data.</text>
</comment>
<dbReference type="Gene3D" id="1.20.1640.10">
    <property type="entry name" value="Multidrug efflux transporter AcrB transmembrane domain"/>
    <property type="match status" value="1"/>
</dbReference>
<dbReference type="Gene3D" id="3.30.70.1440">
    <property type="entry name" value="Multidrug efflux transporter AcrB pore domain"/>
    <property type="match status" value="1"/>
</dbReference>
<evidence type="ECO:0008006" key="3">
    <source>
        <dbReference type="Google" id="ProtNLM"/>
    </source>
</evidence>
<sequence>AIRRKYKIIAGFAVVLVIFVILAFTAIKFILFPSVGINFFLIRAEAPIGTPLEKTHELIRPVEKLVRELPDRELDTYVTTVGKTEQERYDPYAGQANNLAQIAVYLTPEQDRKRDVSQIIAELREKTGGIKGFTELRFDKPQAGPPVGKAVEAKIRGEDFSMLDKIAAEFMGYLSKINGTSDVTWDHKPGKEEIRISVDRKKATRAGLSTGQIAKTIRAVFEGGIATQIKPVKAEEETDVTVRFDKADIKDLSVFEDILVLNRF</sequence>
<keyword evidence="1" id="KW-0812">Transmembrane</keyword>
<gene>
    <name evidence="2" type="ORF">S01H1_45383</name>
</gene>
<feature type="non-terminal residue" evidence="2">
    <location>
        <position position="1"/>
    </location>
</feature>
<name>X0VI70_9ZZZZ</name>
<dbReference type="GO" id="GO:0005886">
    <property type="term" value="C:plasma membrane"/>
    <property type="evidence" value="ECO:0007669"/>
    <property type="project" value="TreeGrafter"/>
</dbReference>
<dbReference type="SUPFAM" id="SSF82693">
    <property type="entry name" value="Multidrug efflux transporter AcrB pore domain, PN1, PN2, PC1 and PC2 subdomains"/>
    <property type="match status" value="1"/>
</dbReference>
<evidence type="ECO:0000256" key="1">
    <source>
        <dbReference type="SAM" id="Phobius"/>
    </source>
</evidence>
<evidence type="ECO:0000313" key="2">
    <source>
        <dbReference type="EMBL" id="GAG00261.1"/>
    </source>
</evidence>
<protein>
    <recommendedName>
        <fullName evidence="3">Acriflavin resistance protein</fullName>
    </recommendedName>
</protein>
<accession>X0VI70</accession>
<feature type="transmembrane region" description="Helical" evidence="1">
    <location>
        <begin position="12"/>
        <end position="32"/>
    </location>
</feature>
<dbReference type="AlphaFoldDB" id="X0VI70"/>
<reference evidence="2" key="1">
    <citation type="journal article" date="2014" name="Front. Microbiol.">
        <title>High frequency of phylogenetically diverse reductive dehalogenase-homologous genes in deep subseafloor sedimentary metagenomes.</title>
        <authorList>
            <person name="Kawai M."/>
            <person name="Futagami T."/>
            <person name="Toyoda A."/>
            <person name="Takaki Y."/>
            <person name="Nishi S."/>
            <person name="Hori S."/>
            <person name="Arai W."/>
            <person name="Tsubouchi T."/>
            <person name="Morono Y."/>
            <person name="Uchiyama I."/>
            <person name="Ito T."/>
            <person name="Fujiyama A."/>
            <person name="Inagaki F."/>
            <person name="Takami H."/>
        </authorList>
    </citation>
    <scope>NUCLEOTIDE SEQUENCE</scope>
    <source>
        <strain evidence="2">Expedition CK06-06</strain>
    </source>
</reference>
<keyword evidence="1" id="KW-0472">Membrane</keyword>
<dbReference type="GO" id="GO:0042910">
    <property type="term" value="F:xenobiotic transmembrane transporter activity"/>
    <property type="evidence" value="ECO:0007669"/>
    <property type="project" value="TreeGrafter"/>
</dbReference>
<dbReference type="SUPFAM" id="SSF82714">
    <property type="entry name" value="Multidrug efflux transporter AcrB TolC docking domain, DN and DC subdomains"/>
    <property type="match status" value="1"/>
</dbReference>
<dbReference type="PANTHER" id="PTHR32063">
    <property type="match status" value="1"/>
</dbReference>
<dbReference type="Pfam" id="PF00873">
    <property type="entry name" value="ACR_tran"/>
    <property type="match status" value="1"/>
</dbReference>
<dbReference type="EMBL" id="BARS01028994">
    <property type="protein sequence ID" value="GAG00261.1"/>
    <property type="molecule type" value="Genomic_DNA"/>
</dbReference>
<proteinExistence type="predicted"/>
<dbReference type="PANTHER" id="PTHR32063:SF33">
    <property type="entry name" value="RND SUPERFAMILY EFFLUX PUMP PERMEASE COMPONENT"/>
    <property type="match status" value="1"/>
</dbReference>
<dbReference type="Gene3D" id="3.30.70.1430">
    <property type="entry name" value="Multidrug efflux transporter AcrB pore domain"/>
    <property type="match status" value="1"/>
</dbReference>
<feature type="non-terminal residue" evidence="2">
    <location>
        <position position="264"/>
    </location>
</feature>
<keyword evidence="1" id="KW-1133">Transmembrane helix</keyword>
<dbReference type="InterPro" id="IPR001036">
    <property type="entry name" value="Acrflvin-R"/>
</dbReference>